<organism evidence="4 5">
    <name type="scientific">Aerococcus urinaeequi</name>
    <dbReference type="NCBI Taxonomy" id="51665"/>
    <lineage>
        <taxon>Bacteria</taxon>
        <taxon>Bacillati</taxon>
        <taxon>Bacillota</taxon>
        <taxon>Bacilli</taxon>
        <taxon>Lactobacillales</taxon>
        <taxon>Aerococcaceae</taxon>
        <taxon>Aerococcus</taxon>
    </lineage>
</organism>
<dbReference type="AlphaFoldDB" id="A0AAC8WZ82"/>
<dbReference type="Pfam" id="PF13731">
    <property type="entry name" value="WxL"/>
    <property type="match status" value="1"/>
</dbReference>
<reference evidence="5" key="2">
    <citation type="submission" date="2016-01" db="EMBL/GenBank/DDBJ databases">
        <title>Six Aerococcus type strain genome sequencing and assembly using PacBio and Illumina Hiseq.</title>
        <authorList>
            <person name="Carkaci D."/>
            <person name="Dargis R."/>
            <person name="Nielsen X.C."/>
            <person name="Skovgaard O."/>
            <person name="Fuursted K."/>
            <person name="Christensen J.J."/>
        </authorList>
    </citation>
    <scope>NUCLEOTIDE SEQUENCE [LARGE SCALE GENOMIC DNA]</scope>
    <source>
        <strain evidence="5">CCUG28094</strain>
    </source>
</reference>
<evidence type="ECO:0000313" key="5">
    <source>
        <dbReference type="Proteomes" id="UP000067698"/>
    </source>
</evidence>
<evidence type="ECO:0000259" key="3">
    <source>
        <dbReference type="Pfam" id="PF13731"/>
    </source>
</evidence>
<dbReference type="InterPro" id="IPR027994">
    <property type="entry name" value="WxL_dom"/>
</dbReference>
<protein>
    <recommendedName>
        <fullName evidence="3">WxL domain-containing protein</fullName>
    </recommendedName>
</protein>
<keyword evidence="2" id="KW-0732">Signal</keyword>
<proteinExistence type="predicted"/>
<dbReference type="GeneID" id="92866248"/>
<evidence type="ECO:0000313" key="4">
    <source>
        <dbReference type="EMBL" id="AMB97013.1"/>
    </source>
</evidence>
<feature type="domain" description="WxL" evidence="3">
    <location>
        <begin position="27"/>
        <end position="221"/>
    </location>
</feature>
<feature type="region of interest" description="Disordered" evidence="1">
    <location>
        <begin position="39"/>
        <end position="61"/>
    </location>
</feature>
<evidence type="ECO:0000256" key="2">
    <source>
        <dbReference type="SAM" id="SignalP"/>
    </source>
</evidence>
<reference evidence="4 5" key="1">
    <citation type="journal article" date="2016" name="Genome Announc.">
        <title>Complete Genome Sequences of Aerococcus christensenii CCUG 28831T, Aerococcus sanguinicola CCUG 43001T, Aerococcus urinae CCUG 36881T, Aerococcus urinaeequi CCUG 28094T, Aerococcus urinaehominis CCUG 42038 BT, and Aerococcus viridans CCUG 4311T.</title>
        <authorList>
            <person name="Carkaci D."/>
            <person name="Dargis R."/>
            <person name="Nielsen X.C."/>
            <person name="Skovgaard O."/>
            <person name="Fuursted K."/>
            <person name="Christensen J.J."/>
        </authorList>
    </citation>
    <scope>NUCLEOTIDE SEQUENCE [LARGE SCALE GENOMIC DNA]</scope>
    <source>
        <strain evidence="4 5">CCUG28094</strain>
    </source>
</reference>
<dbReference type="EMBL" id="CP014162">
    <property type="protein sequence ID" value="AMB97013.1"/>
    <property type="molecule type" value="Genomic_DNA"/>
</dbReference>
<dbReference type="RefSeq" id="WP_051218276.1">
    <property type="nucleotide sequence ID" value="NZ_CP014162.1"/>
</dbReference>
<name>A0AAC8WZ82_9LACT</name>
<sequence length="235" mass="24750">MKKINKFMAALSIGLIGAGLYTPTVDALTSNATVDFTNPSEAPAIVNPDNPDGEPLENPNTDGEVSGEFGPLTLDYVSNFDFGSQILSSKNESYVATNNRTPFAQVTDVRGTGAGWRLVATLNGFTQEDETSLEGSTISLSNGNVVTTSDTNSVPAPAVTSEITLTTGESSDVTVAELTEGRGTWLTVWDNNQNVVLNVPAASATVGQHTGTITWTLYNTPTETDSEPVNQTTQP</sequence>
<feature type="signal peptide" evidence="2">
    <location>
        <begin position="1"/>
        <end position="27"/>
    </location>
</feature>
<evidence type="ECO:0000256" key="1">
    <source>
        <dbReference type="SAM" id="MobiDB-lite"/>
    </source>
</evidence>
<feature type="chain" id="PRO_5041994784" description="WxL domain-containing protein" evidence="2">
    <location>
        <begin position="28"/>
        <end position="235"/>
    </location>
</feature>
<accession>A0AAC8WZ82</accession>
<gene>
    <name evidence="4" type="ORF">AWM74_01630</name>
</gene>
<dbReference type="Proteomes" id="UP000067698">
    <property type="component" value="Chromosome"/>
</dbReference>